<sequence>MDGGIWAAFLGASVLLTLMPGPDILFVIAQSVSGSPRDGSAVALGLCTGLLAHISAAALGVSAVVYRSSAAIEAVEFLGAAYLLYLAWQAWRSSSIPAAEAGHGEVEAAPAETGGSRPTFGRLYRRGILMNVMNPKVSLFFIAFLPQFVTPGGGPVAVQLAVLGVTFLLQALAIFHVVALAAGKLGRQWIRGTAARRRTARMEAAVYVLLAAYMLLMHVGG</sequence>
<evidence type="ECO:0000313" key="8">
    <source>
        <dbReference type="Proteomes" id="UP000269097"/>
    </source>
</evidence>
<evidence type="ECO:0000256" key="2">
    <source>
        <dbReference type="ARBA" id="ARBA00022475"/>
    </source>
</evidence>
<proteinExistence type="predicted"/>
<dbReference type="InterPro" id="IPR001123">
    <property type="entry name" value="LeuE-type"/>
</dbReference>
<keyword evidence="2" id="KW-1003">Cell membrane</keyword>
<keyword evidence="5 6" id="KW-0472">Membrane</keyword>
<feature type="transmembrane region" description="Helical" evidence="6">
    <location>
        <begin position="204"/>
        <end position="220"/>
    </location>
</feature>
<evidence type="ECO:0000256" key="4">
    <source>
        <dbReference type="ARBA" id="ARBA00022989"/>
    </source>
</evidence>
<dbReference type="PANTHER" id="PTHR30086:SF20">
    <property type="entry name" value="ARGININE EXPORTER PROTEIN ARGO-RELATED"/>
    <property type="match status" value="1"/>
</dbReference>
<feature type="transmembrane region" description="Helical" evidence="6">
    <location>
        <begin position="6"/>
        <end position="29"/>
    </location>
</feature>
<keyword evidence="8" id="KW-1185">Reference proteome</keyword>
<evidence type="ECO:0000256" key="5">
    <source>
        <dbReference type="ARBA" id="ARBA00023136"/>
    </source>
</evidence>
<gene>
    <name evidence="7" type="ORF">EAV92_15590</name>
</gene>
<comment type="subcellular location">
    <subcellularLocation>
        <location evidence="1">Cell membrane</location>
        <topology evidence="1">Multi-pass membrane protein</topology>
    </subcellularLocation>
</comment>
<name>A0A3G3K031_9BACL</name>
<feature type="transmembrane region" description="Helical" evidence="6">
    <location>
        <begin position="41"/>
        <end position="64"/>
    </location>
</feature>
<dbReference type="Proteomes" id="UP000269097">
    <property type="component" value="Chromosome"/>
</dbReference>
<dbReference type="GO" id="GO:0015171">
    <property type="term" value="F:amino acid transmembrane transporter activity"/>
    <property type="evidence" value="ECO:0007669"/>
    <property type="project" value="TreeGrafter"/>
</dbReference>
<dbReference type="GO" id="GO:0005886">
    <property type="term" value="C:plasma membrane"/>
    <property type="evidence" value="ECO:0007669"/>
    <property type="project" value="UniProtKB-SubCell"/>
</dbReference>
<dbReference type="AlphaFoldDB" id="A0A3G3K031"/>
<dbReference type="PANTHER" id="PTHR30086">
    <property type="entry name" value="ARGININE EXPORTER PROTEIN ARGO"/>
    <property type="match status" value="1"/>
</dbReference>
<evidence type="ECO:0000256" key="6">
    <source>
        <dbReference type="SAM" id="Phobius"/>
    </source>
</evidence>
<dbReference type="KEGG" id="coh:EAV92_15590"/>
<organism evidence="7 8">
    <name type="scientific">Cohnella candidum</name>
    <dbReference type="NCBI Taxonomy" id="2674991"/>
    <lineage>
        <taxon>Bacteria</taxon>
        <taxon>Bacillati</taxon>
        <taxon>Bacillota</taxon>
        <taxon>Bacilli</taxon>
        <taxon>Bacillales</taxon>
        <taxon>Paenibacillaceae</taxon>
        <taxon>Cohnella</taxon>
    </lineage>
</organism>
<dbReference type="PIRSF" id="PIRSF006324">
    <property type="entry name" value="LeuE"/>
    <property type="match status" value="1"/>
</dbReference>
<dbReference type="RefSeq" id="WP_123041959.1">
    <property type="nucleotide sequence ID" value="NZ_CP033433.1"/>
</dbReference>
<accession>A0A3G3K031</accession>
<feature type="transmembrane region" description="Helical" evidence="6">
    <location>
        <begin position="128"/>
        <end position="149"/>
    </location>
</feature>
<evidence type="ECO:0000313" key="7">
    <source>
        <dbReference type="EMBL" id="AYQ73875.1"/>
    </source>
</evidence>
<keyword evidence="4 6" id="KW-1133">Transmembrane helix</keyword>
<dbReference type="EMBL" id="CP033433">
    <property type="protein sequence ID" value="AYQ73875.1"/>
    <property type="molecule type" value="Genomic_DNA"/>
</dbReference>
<evidence type="ECO:0000256" key="3">
    <source>
        <dbReference type="ARBA" id="ARBA00022692"/>
    </source>
</evidence>
<feature type="transmembrane region" description="Helical" evidence="6">
    <location>
        <begin position="161"/>
        <end position="183"/>
    </location>
</feature>
<evidence type="ECO:0000256" key="1">
    <source>
        <dbReference type="ARBA" id="ARBA00004651"/>
    </source>
</evidence>
<dbReference type="Pfam" id="PF01810">
    <property type="entry name" value="LysE"/>
    <property type="match status" value="1"/>
</dbReference>
<protein>
    <submittedName>
        <fullName evidence="7">LysE family translocator</fullName>
    </submittedName>
</protein>
<reference evidence="7 8" key="1">
    <citation type="submission" date="2018-10" db="EMBL/GenBank/DDBJ databases">
        <title>Genome Sequence of Cohnella sp.</title>
        <authorList>
            <person name="Srinivasan S."/>
            <person name="Kim M.K."/>
        </authorList>
    </citation>
    <scope>NUCLEOTIDE SEQUENCE [LARGE SCALE GENOMIC DNA]</scope>
    <source>
        <strain evidence="7 8">18JY8-7</strain>
    </source>
</reference>
<keyword evidence="3 6" id="KW-0812">Transmembrane</keyword>